<organism evidence="2 3">
    <name type="scientific">Actinoplanes cyaneus</name>
    <dbReference type="NCBI Taxonomy" id="52696"/>
    <lineage>
        <taxon>Bacteria</taxon>
        <taxon>Bacillati</taxon>
        <taxon>Actinomycetota</taxon>
        <taxon>Actinomycetes</taxon>
        <taxon>Micromonosporales</taxon>
        <taxon>Micromonosporaceae</taxon>
        <taxon>Actinoplanes</taxon>
    </lineage>
</organism>
<keyword evidence="3" id="KW-1185">Reference proteome</keyword>
<dbReference type="SUPFAM" id="SSF53474">
    <property type="entry name" value="alpha/beta-Hydrolases"/>
    <property type="match status" value="1"/>
</dbReference>
<gene>
    <name evidence="2" type="ORF">Acy02nite_88810</name>
</gene>
<reference evidence="2" key="1">
    <citation type="submission" date="2021-01" db="EMBL/GenBank/DDBJ databases">
        <title>Whole genome shotgun sequence of Actinoplanes cyaneus NBRC 14990.</title>
        <authorList>
            <person name="Komaki H."/>
            <person name="Tamura T."/>
        </authorList>
    </citation>
    <scope>NUCLEOTIDE SEQUENCE</scope>
    <source>
        <strain evidence="2">NBRC 14990</strain>
    </source>
</reference>
<dbReference type="GO" id="GO:0016788">
    <property type="term" value="F:hydrolase activity, acting on ester bonds"/>
    <property type="evidence" value="ECO:0007669"/>
    <property type="project" value="InterPro"/>
</dbReference>
<protein>
    <recommendedName>
        <fullName evidence="1">GPI inositol-deacylase PGAP1-like alpha/beta domain-containing protein</fullName>
    </recommendedName>
</protein>
<dbReference type="Proteomes" id="UP000619479">
    <property type="component" value="Unassembled WGS sequence"/>
</dbReference>
<name>A0A919M5Z8_9ACTN</name>
<dbReference type="InterPro" id="IPR029058">
    <property type="entry name" value="AB_hydrolase_fold"/>
</dbReference>
<dbReference type="PANTHER" id="PTHR11440">
    <property type="entry name" value="LECITHIN-CHOLESTEROL ACYLTRANSFERASE-RELATED"/>
    <property type="match status" value="1"/>
</dbReference>
<dbReference type="InterPro" id="IPR012908">
    <property type="entry name" value="PGAP1-ab_dom-like"/>
</dbReference>
<dbReference type="Gene3D" id="3.40.50.1820">
    <property type="entry name" value="alpha/beta hydrolase"/>
    <property type="match status" value="1"/>
</dbReference>
<accession>A0A919M5Z8</accession>
<dbReference type="EMBL" id="BOMH01000092">
    <property type="protein sequence ID" value="GID71000.1"/>
    <property type="molecule type" value="Genomic_DNA"/>
</dbReference>
<sequence>MEAPLHAGTRSHDVVVVVPGIMGSELIDSVDKRVLWGLRDAQWYVRAWTTGSGLTDLRLTDDERVGRYGRVTATGALRFPAFARILAGFEPYTDLIATTRAGVVPAAPVIDFGYDWRLPVAHNAGLLADRIDRELRRWRADPAHDDARRRHPDGRPAQVVIVAHSMGGLLARYLCTIPGAADDVRAVVTLGTPFFGSVKATAMLNVGRGTRILPARRSWRATFRRTGDDGLRALAAGLPGVHELLPFYRCVDDGVRGQRLSEDVAVGLGADRDLFRAATALHERLRDVTLPGHRPIVGTEQPTAQSLTVRDGVVETSNGLWVDAGDGTASWSDEAGDGTVYRGAASLGGATHVYLPQQHGRLARSDEGRAMVRGVLTERDPALLGPPQAGPGLGLTLPDVVTAGEAFSAYAVGADGYQGVRCRVTEADSGRTVAVPDVARGDGEARIEVTLPRPGLYRLEVGGSGYSGVSQLVLAADASDDDG</sequence>
<dbReference type="AlphaFoldDB" id="A0A919M5Z8"/>
<evidence type="ECO:0000259" key="1">
    <source>
        <dbReference type="Pfam" id="PF07819"/>
    </source>
</evidence>
<comment type="caution">
    <text evidence="2">The sequence shown here is derived from an EMBL/GenBank/DDBJ whole genome shotgun (WGS) entry which is preliminary data.</text>
</comment>
<evidence type="ECO:0000313" key="3">
    <source>
        <dbReference type="Proteomes" id="UP000619479"/>
    </source>
</evidence>
<proteinExistence type="predicted"/>
<evidence type="ECO:0000313" key="2">
    <source>
        <dbReference type="EMBL" id="GID71000.1"/>
    </source>
</evidence>
<dbReference type="Pfam" id="PF07819">
    <property type="entry name" value="PGAP1"/>
    <property type="match status" value="1"/>
</dbReference>
<feature type="domain" description="GPI inositol-deacylase PGAP1-like alpha/beta" evidence="1">
    <location>
        <begin position="154"/>
        <end position="198"/>
    </location>
</feature>